<dbReference type="AlphaFoldDB" id="A0A9D1AN26"/>
<dbReference type="InterPro" id="IPR007163">
    <property type="entry name" value="VCA0040-like"/>
</dbReference>
<organism evidence="2 3">
    <name type="scientific">Candidatus Caccousia avicola</name>
    <dbReference type="NCBI Taxonomy" id="2840721"/>
    <lineage>
        <taxon>Bacteria</taxon>
        <taxon>Bacillati</taxon>
        <taxon>Bacillota</taxon>
        <taxon>Clostridia</taxon>
        <taxon>Eubacteriales</taxon>
        <taxon>Oscillospiraceae</taxon>
        <taxon>Oscillospiraceae incertae sedis</taxon>
        <taxon>Candidatus Caccousia</taxon>
    </lineage>
</organism>
<evidence type="ECO:0000313" key="3">
    <source>
        <dbReference type="Proteomes" id="UP000824242"/>
    </source>
</evidence>
<evidence type="ECO:0000256" key="1">
    <source>
        <dbReference type="SAM" id="Phobius"/>
    </source>
</evidence>
<feature type="transmembrane region" description="Helical" evidence="1">
    <location>
        <begin position="191"/>
        <end position="209"/>
    </location>
</feature>
<feature type="transmembrane region" description="Helical" evidence="1">
    <location>
        <begin position="221"/>
        <end position="239"/>
    </location>
</feature>
<evidence type="ECO:0000313" key="2">
    <source>
        <dbReference type="EMBL" id="HIR46495.1"/>
    </source>
</evidence>
<dbReference type="PANTHER" id="PTHR37308:SF1">
    <property type="entry name" value="POLYPRENYL-PHOSPHATE TRANSPORTER"/>
    <property type="match status" value="1"/>
</dbReference>
<proteinExistence type="predicted"/>
<keyword evidence="1" id="KW-0472">Membrane</keyword>
<dbReference type="Proteomes" id="UP000824242">
    <property type="component" value="Unassembled WGS sequence"/>
</dbReference>
<sequence>MNFLKNLICGACIGIAEAIPGVSGGTVAVLLKIYDDLIGSISKLKQQFKKSILYLIPIVLGMGLGLFGFSHVITYLLEHFPMAVNFFFVGLIIGLVPMLLRRSLDGGFRVSVFWPFVLMLGIMAALAFLPGDAGESAGLVTEMDLPTGIRFFFCGIIAAVCMILPGISGSMMMVIFGVYDSVITAVSTLNIPVLIPVGLGAAIGILFGAKLVDYFLRRFPQATYFAILGLVLGSLFSLFQKAAFAFPTPEGFAALVTLAVGVVISLFFTKESKEEKAQLKA</sequence>
<reference evidence="2" key="2">
    <citation type="journal article" date="2021" name="PeerJ">
        <title>Extensive microbial diversity within the chicken gut microbiome revealed by metagenomics and culture.</title>
        <authorList>
            <person name="Gilroy R."/>
            <person name="Ravi A."/>
            <person name="Getino M."/>
            <person name="Pursley I."/>
            <person name="Horton D.L."/>
            <person name="Alikhan N.F."/>
            <person name="Baker D."/>
            <person name="Gharbi K."/>
            <person name="Hall N."/>
            <person name="Watson M."/>
            <person name="Adriaenssens E.M."/>
            <person name="Foster-Nyarko E."/>
            <person name="Jarju S."/>
            <person name="Secka A."/>
            <person name="Antonio M."/>
            <person name="Oren A."/>
            <person name="Chaudhuri R.R."/>
            <person name="La Ragione R."/>
            <person name="Hildebrand F."/>
            <person name="Pallen M.J."/>
        </authorList>
    </citation>
    <scope>NUCLEOTIDE SEQUENCE</scope>
    <source>
        <strain evidence="2">ChiSxjej1B13-7958</strain>
    </source>
</reference>
<comment type="caution">
    <text evidence="2">The sequence shown here is derived from an EMBL/GenBank/DDBJ whole genome shotgun (WGS) entry which is preliminary data.</text>
</comment>
<reference evidence="2" key="1">
    <citation type="submission" date="2020-10" db="EMBL/GenBank/DDBJ databases">
        <authorList>
            <person name="Gilroy R."/>
        </authorList>
    </citation>
    <scope>NUCLEOTIDE SEQUENCE</scope>
    <source>
        <strain evidence="2">ChiSxjej1B13-7958</strain>
    </source>
</reference>
<keyword evidence="1" id="KW-1133">Transmembrane helix</keyword>
<protein>
    <submittedName>
        <fullName evidence="2">DUF368 domain-containing protein</fullName>
    </submittedName>
</protein>
<gene>
    <name evidence="2" type="ORF">IAB89_02380</name>
</gene>
<feature type="transmembrane region" description="Helical" evidence="1">
    <location>
        <begin position="149"/>
        <end position="179"/>
    </location>
</feature>
<dbReference type="Pfam" id="PF04018">
    <property type="entry name" value="VCA0040-like"/>
    <property type="match status" value="1"/>
</dbReference>
<feature type="transmembrane region" description="Helical" evidence="1">
    <location>
        <begin position="82"/>
        <end position="100"/>
    </location>
</feature>
<keyword evidence="1" id="KW-0812">Transmembrane</keyword>
<accession>A0A9D1AN26</accession>
<dbReference type="EMBL" id="DVGZ01000026">
    <property type="protein sequence ID" value="HIR46495.1"/>
    <property type="molecule type" value="Genomic_DNA"/>
</dbReference>
<feature type="transmembrane region" description="Helical" evidence="1">
    <location>
        <begin position="251"/>
        <end position="269"/>
    </location>
</feature>
<feature type="transmembrane region" description="Helical" evidence="1">
    <location>
        <begin position="52"/>
        <end position="76"/>
    </location>
</feature>
<dbReference type="PANTHER" id="PTHR37308">
    <property type="entry name" value="INTEGRAL MEMBRANE PROTEIN"/>
    <property type="match status" value="1"/>
</dbReference>
<feature type="transmembrane region" description="Helical" evidence="1">
    <location>
        <begin position="112"/>
        <end position="129"/>
    </location>
</feature>
<name>A0A9D1AN26_9FIRM</name>